<keyword evidence="8" id="KW-1185">Reference proteome</keyword>
<comment type="catalytic activity">
    <reaction evidence="4 6">
        <text>L-aspartyl-tRNA(Asn) + L-glutamine + ATP + H2O = L-asparaginyl-tRNA(Asn) + L-glutamate + ADP + phosphate + 2 H(+)</text>
        <dbReference type="Rhea" id="RHEA:14513"/>
        <dbReference type="Rhea" id="RHEA-COMP:9674"/>
        <dbReference type="Rhea" id="RHEA-COMP:9677"/>
        <dbReference type="ChEBI" id="CHEBI:15377"/>
        <dbReference type="ChEBI" id="CHEBI:15378"/>
        <dbReference type="ChEBI" id="CHEBI:29985"/>
        <dbReference type="ChEBI" id="CHEBI:30616"/>
        <dbReference type="ChEBI" id="CHEBI:43474"/>
        <dbReference type="ChEBI" id="CHEBI:58359"/>
        <dbReference type="ChEBI" id="CHEBI:78515"/>
        <dbReference type="ChEBI" id="CHEBI:78516"/>
        <dbReference type="ChEBI" id="CHEBI:456216"/>
    </reaction>
</comment>
<dbReference type="RefSeq" id="WP_054673477.1">
    <property type="nucleotide sequence ID" value="NZ_LT906470.1"/>
</dbReference>
<keyword evidence="7" id="KW-0808">Transferase</keyword>
<dbReference type="Proteomes" id="UP000214973">
    <property type="component" value="Chromosome 1"/>
</dbReference>
<name>A0A239Z4P8_9FIRM</name>
<comment type="subunit">
    <text evidence="2 6">Heterotrimer of A, B and C subunits.</text>
</comment>
<dbReference type="Pfam" id="PF02686">
    <property type="entry name" value="GatC"/>
    <property type="match status" value="1"/>
</dbReference>
<dbReference type="Gene3D" id="1.10.20.60">
    <property type="entry name" value="Glu-tRNAGln amidotransferase C subunit, N-terminal domain"/>
    <property type="match status" value="1"/>
</dbReference>
<dbReference type="EC" id="6.3.5.-" evidence="6"/>
<keyword evidence="6" id="KW-0067">ATP-binding</keyword>
<dbReference type="GO" id="GO:0016740">
    <property type="term" value="F:transferase activity"/>
    <property type="evidence" value="ECO:0007669"/>
    <property type="project" value="UniProtKB-KW"/>
</dbReference>
<sequence>MKISQEEIKNIALLSRLEVKEDHMAHIEKELSDILSYVAELNALELDGVEPMAHAVPLQNVLREDELKPSLDHDLALSNAPEAEDGYFKVPRVVQE</sequence>
<evidence type="ECO:0000256" key="6">
    <source>
        <dbReference type="HAMAP-Rule" id="MF_00122"/>
    </source>
</evidence>
<evidence type="ECO:0000256" key="2">
    <source>
        <dbReference type="ARBA" id="ARBA00011123"/>
    </source>
</evidence>
<dbReference type="NCBIfam" id="TIGR00135">
    <property type="entry name" value="gatC"/>
    <property type="match status" value="1"/>
</dbReference>
<dbReference type="PANTHER" id="PTHR15004:SF0">
    <property type="entry name" value="GLUTAMYL-TRNA(GLN) AMIDOTRANSFERASE SUBUNIT C, MITOCHONDRIAL"/>
    <property type="match status" value="1"/>
</dbReference>
<keyword evidence="6 7" id="KW-0436">Ligase</keyword>
<dbReference type="GO" id="GO:0070681">
    <property type="term" value="P:glutaminyl-tRNAGln biosynthesis via transamidation"/>
    <property type="evidence" value="ECO:0007669"/>
    <property type="project" value="TreeGrafter"/>
</dbReference>
<comment type="function">
    <text evidence="3 6">Allows the formation of correctly charged Asn-tRNA(Asn) or Gln-tRNA(Gln) through the transamidation of misacylated Asp-tRNA(Asn) or Glu-tRNA(Gln) in organisms which lack either or both of asparaginyl-tRNA or glutaminyl-tRNA synthetases. The reaction takes place in the presence of glutamine and ATP through an activated phospho-Asp-tRNA(Asn) or phospho-Glu-tRNA(Gln).</text>
</comment>
<dbReference type="HAMAP" id="MF_00122">
    <property type="entry name" value="GatC"/>
    <property type="match status" value="1"/>
</dbReference>
<dbReference type="GO" id="GO:0006450">
    <property type="term" value="P:regulation of translational fidelity"/>
    <property type="evidence" value="ECO:0007669"/>
    <property type="project" value="InterPro"/>
</dbReference>
<dbReference type="GO" id="GO:0050567">
    <property type="term" value="F:glutaminyl-tRNA synthase (glutamine-hydrolyzing) activity"/>
    <property type="evidence" value="ECO:0007669"/>
    <property type="project" value="UniProtKB-UniRule"/>
</dbReference>
<gene>
    <name evidence="6 7" type="primary">gatC</name>
    <name evidence="7" type="ORF">SAMEA44547418_01009</name>
</gene>
<evidence type="ECO:0000313" key="7">
    <source>
        <dbReference type="EMBL" id="SNV65843.1"/>
    </source>
</evidence>
<evidence type="ECO:0000256" key="5">
    <source>
        <dbReference type="ARBA" id="ARBA00047913"/>
    </source>
</evidence>
<keyword evidence="6" id="KW-0648">Protein biosynthesis</keyword>
<keyword evidence="6" id="KW-0547">Nucleotide-binding</keyword>
<dbReference type="GO" id="GO:0005524">
    <property type="term" value="F:ATP binding"/>
    <property type="evidence" value="ECO:0007669"/>
    <property type="project" value="UniProtKB-KW"/>
</dbReference>
<reference evidence="7 8" key="1">
    <citation type="submission" date="2017-06" db="EMBL/GenBank/DDBJ databases">
        <authorList>
            <consortium name="Pathogen Informatics"/>
        </authorList>
    </citation>
    <scope>NUCLEOTIDE SEQUENCE [LARGE SCALE GENOMIC DNA]</scope>
    <source>
        <strain evidence="7 8">NCTC12018</strain>
    </source>
</reference>
<dbReference type="KEGG" id="vrm:44547418_01009"/>
<comment type="similarity">
    <text evidence="1 6">Belongs to the GatC family.</text>
</comment>
<dbReference type="PANTHER" id="PTHR15004">
    <property type="entry name" value="GLUTAMYL-TRNA(GLN) AMIDOTRANSFERASE SUBUNIT C, MITOCHONDRIAL"/>
    <property type="match status" value="1"/>
</dbReference>
<dbReference type="EMBL" id="LT906470">
    <property type="protein sequence ID" value="SNV65843.1"/>
    <property type="molecule type" value="Genomic_DNA"/>
</dbReference>
<accession>A0A239Z4P8</accession>
<evidence type="ECO:0000256" key="3">
    <source>
        <dbReference type="ARBA" id="ARBA00024799"/>
    </source>
</evidence>
<comment type="catalytic activity">
    <reaction evidence="5 6">
        <text>L-glutamyl-tRNA(Gln) + L-glutamine + ATP + H2O = L-glutaminyl-tRNA(Gln) + L-glutamate + ADP + phosphate + H(+)</text>
        <dbReference type="Rhea" id="RHEA:17521"/>
        <dbReference type="Rhea" id="RHEA-COMP:9681"/>
        <dbReference type="Rhea" id="RHEA-COMP:9684"/>
        <dbReference type="ChEBI" id="CHEBI:15377"/>
        <dbReference type="ChEBI" id="CHEBI:15378"/>
        <dbReference type="ChEBI" id="CHEBI:29985"/>
        <dbReference type="ChEBI" id="CHEBI:30616"/>
        <dbReference type="ChEBI" id="CHEBI:43474"/>
        <dbReference type="ChEBI" id="CHEBI:58359"/>
        <dbReference type="ChEBI" id="CHEBI:78520"/>
        <dbReference type="ChEBI" id="CHEBI:78521"/>
        <dbReference type="ChEBI" id="CHEBI:456216"/>
    </reaction>
</comment>
<evidence type="ECO:0000256" key="4">
    <source>
        <dbReference type="ARBA" id="ARBA00047380"/>
    </source>
</evidence>
<protein>
    <recommendedName>
        <fullName evidence="6">Aspartyl/glutamyl-tRNA(Asn/Gln) amidotransferase subunit C</fullName>
        <shortName evidence="6">Asp/Glu-ADT subunit C</shortName>
        <ecNumber evidence="6">6.3.5.-</ecNumber>
    </recommendedName>
</protein>
<dbReference type="InterPro" id="IPR003837">
    <property type="entry name" value="GatC"/>
</dbReference>
<evidence type="ECO:0000256" key="1">
    <source>
        <dbReference type="ARBA" id="ARBA00010757"/>
    </source>
</evidence>
<organism evidence="7 8">
    <name type="scientific">Veillonella rodentium</name>
    <dbReference type="NCBI Taxonomy" id="248315"/>
    <lineage>
        <taxon>Bacteria</taxon>
        <taxon>Bacillati</taxon>
        <taxon>Bacillota</taxon>
        <taxon>Negativicutes</taxon>
        <taxon>Veillonellales</taxon>
        <taxon>Veillonellaceae</taxon>
        <taxon>Veillonella</taxon>
    </lineage>
</organism>
<dbReference type="GO" id="GO:0050566">
    <property type="term" value="F:asparaginyl-tRNA synthase (glutamine-hydrolyzing) activity"/>
    <property type="evidence" value="ECO:0007669"/>
    <property type="project" value="RHEA"/>
</dbReference>
<proteinExistence type="inferred from homology"/>
<dbReference type="AlphaFoldDB" id="A0A239Z4P8"/>
<evidence type="ECO:0000313" key="8">
    <source>
        <dbReference type="Proteomes" id="UP000214973"/>
    </source>
</evidence>
<dbReference type="SUPFAM" id="SSF141000">
    <property type="entry name" value="Glu-tRNAGln amidotransferase C subunit"/>
    <property type="match status" value="1"/>
</dbReference>
<dbReference type="InterPro" id="IPR036113">
    <property type="entry name" value="Asp/Glu-ADT_sf_sub_c"/>
</dbReference>
<dbReference type="GO" id="GO:0006412">
    <property type="term" value="P:translation"/>
    <property type="evidence" value="ECO:0007669"/>
    <property type="project" value="UniProtKB-UniRule"/>
</dbReference>